<evidence type="ECO:0000256" key="3">
    <source>
        <dbReference type="SAM" id="SignalP"/>
    </source>
</evidence>
<keyword evidence="2" id="KW-0378">Hydrolase</keyword>
<evidence type="ECO:0008006" key="6">
    <source>
        <dbReference type="Google" id="ProtNLM"/>
    </source>
</evidence>
<dbReference type="PANTHER" id="PTHR43695:SF1">
    <property type="entry name" value="RHAMNOGALACTURONAN ACETYLESTERASE"/>
    <property type="match status" value="1"/>
</dbReference>
<keyword evidence="5" id="KW-1185">Reference proteome</keyword>
<evidence type="ECO:0000313" key="4">
    <source>
        <dbReference type="EMBL" id="RKO88970.1"/>
    </source>
</evidence>
<dbReference type="OrthoDB" id="2141316at2759"/>
<keyword evidence="3" id="KW-0732">Signal</keyword>
<accession>A0A4P9WDD7</accession>
<feature type="signal peptide" evidence="3">
    <location>
        <begin position="1"/>
        <end position="16"/>
    </location>
</feature>
<dbReference type="SUPFAM" id="SSF52266">
    <property type="entry name" value="SGNH hydrolase"/>
    <property type="match status" value="1"/>
</dbReference>
<protein>
    <recommendedName>
        <fullName evidence="6">SGNH hydrolase-type esterase domain-containing protein</fullName>
    </recommendedName>
</protein>
<sequence length="128" mass="13409">MLQSAFLLAWAGLAAAAPSIFIAGDLTAAKLFNATDPRQGWGEPAHDLFSLNVTNDALQARSTRTFITEGHWTALLSSLSPGDYVVIEFGHNDAHSIVNGAGVLNGTGDETITIQSGPEPEVVQTFGA</sequence>
<evidence type="ECO:0000256" key="2">
    <source>
        <dbReference type="ARBA" id="ARBA00022801"/>
    </source>
</evidence>
<dbReference type="InterPro" id="IPR037459">
    <property type="entry name" value="RhgT-like"/>
</dbReference>
<feature type="chain" id="PRO_5020929224" description="SGNH hydrolase-type esterase domain-containing protein" evidence="3">
    <location>
        <begin position="17"/>
        <end position="128"/>
    </location>
</feature>
<dbReference type="AlphaFoldDB" id="A0A4P9WDD7"/>
<comment type="similarity">
    <text evidence="1">Belongs to the 'GDSL' lipolytic enzyme family.</text>
</comment>
<name>A0A4P9WDD7_9FUNG</name>
<dbReference type="InterPro" id="IPR036514">
    <property type="entry name" value="SGNH_hydro_sf"/>
</dbReference>
<reference evidence="5" key="1">
    <citation type="journal article" date="2018" name="Nat. Microbiol.">
        <title>Leveraging single-cell genomics to expand the fungal tree of life.</title>
        <authorList>
            <person name="Ahrendt S.R."/>
            <person name="Quandt C.A."/>
            <person name="Ciobanu D."/>
            <person name="Clum A."/>
            <person name="Salamov A."/>
            <person name="Andreopoulos B."/>
            <person name="Cheng J.F."/>
            <person name="Woyke T."/>
            <person name="Pelin A."/>
            <person name="Henrissat B."/>
            <person name="Reynolds N.K."/>
            <person name="Benny G.L."/>
            <person name="Smith M.E."/>
            <person name="James T.Y."/>
            <person name="Grigoriev I.V."/>
        </authorList>
    </citation>
    <scope>NUCLEOTIDE SEQUENCE [LARGE SCALE GENOMIC DNA]</scope>
</reference>
<dbReference type="Proteomes" id="UP000269721">
    <property type="component" value="Unassembled WGS sequence"/>
</dbReference>
<gene>
    <name evidence="4" type="ORF">BDK51DRAFT_31898</name>
</gene>
<proteinExistence type="inferred from homology"/>
<organism evidence="4 5">
    <name type="scientific">Blyttiomyces helicus</name>
    <dbReference type="NCBI Taxonomy" id="388810"/>
    <lineage>
        <taxon>Eukaryota</taxon>
        <taxon>Fungi</taxon>
        <taxon>Fungi incertae sedis</taxon>
        <taxon>Chytridiomycota</taxon>
        <taxon>Chytridiomycota incertae sedis</taxon>
        <taxon>Chytridiomycetes</taxon>
        <taxon>Chytridiomycetes incertae sedis</taxon>
        <taxon>Blyttiomyces</taxon>
    </lineage>
</organism>
<dbReference type="Gene3D" id="3.40.50.1110">
    <property type="entry name" value="SGNH hydrolase"/>
    <property type="match status" value="1"/>
</dbReference>
<dbReference type="PANTHER" id="PTHR43695">
    <property type="entry name" value="PUTATIVE (AFU_ORTHOLOGUE AFUA_2G17250)-RELATED"/>
    <property type="match status" value="1"/>
</dbReference>
<evidence type="ECO:0000256" key="1">
    <source>
        <dbReference type="ARBA" id="ARBA00008668"/>
    </source>
</evidence>
<dbReference type="EMBL" id="KZ996371">
    <property type="protein sequence ID" value="RKO88970.1"/>
    <property type="molecule type" value="Genomic_DNA"/>
</dbReference>
<evidence type="ECO:0000313" key="5">
    <source>
        <dbReference type="Proteomes" id="UP000269721"/>
    </source>
</evidence>
<dbReference type="GO" id="GO:0016787">
    <property type="term" value="F:hydrolase activity"/>
    <property type="evidence" value="ECO:0007669"/>
    <property type="project" value="UniProtKB-KW"/>
</dbReference>